<evidence type="ECO:0000256" key="1">
    <source>
        <dbReference type="SAM" id="Phobius"/>
    </source>
</evidence>
<dbReference type="GO" id="GO:0006974">
    <property type="term" value="P:DNA damage response"/>
    <property type="evidence" value="ECO:0007669"/>
    <property type="project" value="TreeGrafter"/>
</dbReference>
<reference evidence="2 3" key="1">
    <citation type="submission" date="2019-03" db="EMBL/GenBank/DDBJ databases">
        <title>Genomic Encyclopedia of Type Strains, Phase IV (KMG-IV): sequencing the most valuable type-strain genomes for metagenomic binning, comparative biology and taxonomic classification.</title>
        <authorList>
            <person name="Goeker M."/>
        </authorList>
    </citation>
    <scope>NUCLEOTIDE SEQUENCE [LARGE SCALE GENOMIC DNA]</scope>
    <source>
        <strain evidence="2 3">DSM 102852</strain>
    </source>
</reference>
<protein>
    <submittedName>
        <fullName evidence="2">YiaA/B family two helix domain-containing protein</fullName>
    </submittedName>
</protein>
<keyword evidence="1" id="KW-1133">Transmembrane helix</keyword>
<keyword evidence="1" id="KW-0812">Transmembrane</keyword>
<keyword evidence="1" id="KW-0472">Membrane</keyword>
<dbReference type="Proteomes" id="UP000294480">
    <property type="component" value="Unassembled WGS sequence"/>
</dbReference>
<dbReference type="EMBL" id="SNZE01000004">
    <property type="protein sequence ID" value="TDR32292.1"/>
    <property type="molecule type" value="Genomic_DNA"/>
</dbReference>
<dbReference type="AlphaFoldDB" id="A0A4R6Y9V0"/>
<dbReference type="PANTHER" id="PTHR37290:SF1">
    <property type="entry name" value="INNER MEMBRANE PROTEIN YIAA"/>
    <property type="match status" value="1"/>
</dbReference>
<dbReference type="InterPro" id="IPR038972">
    <property type="entry name" value="YiaA-like"/>
</dbReference>
<sequence>MYGLFSAISLQKSIRDKEENIPVPSVYYSLAWLSLVLSVLLLVARLLNTNMLQSEKRFYGISLSWRYLLRLPCKRTPETNTICKVTVVLKPPRHAPQ</sequence>
<dbReference type="GO" id="GO:0005886">
    <property type="term" value="C:plasma membrane"/>
    <property type="evidence" value="ECO:0007669"/>
    <property type="project" value="TreeGrafter"/>
</dbReference>
<gene>
    <name evidence="2" type="ORF">DFR44_1044</name>
</gene>
<dbReference type="PANTHER" id="PTHR37290">
    <property type="entry name" value="INNER MEMBRANE PROTEIN YIAA-RELATED"/>
    <property type="match status" value="1"/>
</dbReference>
<comment type="caution">
    <text evidence="2">The sequence shown here is derived from an EMBL/GenBank/DDBJ whole genome shotgun (WGS) entry which is preliminary data.</text>
</comment>
<organism evidence="2 3">
    <name type="scientific">Hydromonas duriensis</name>
    <dbReference type="NCBI Taxonomy" id="1527608"/>
    <lineage>
        <taxon>Bacteria</taxon>
        <taxon>Pseudomonadati</taxon>
        <taxon>Pseudomonadota</taxon>
        <taxon>Betaproteobacteria</taxon>
        <taxon>Burkholderiales</taxon>
        <taxon>Burkholderiaceae</taxon>
        <taxon>Hydromonas</taxon>
    </lineage>
</organism>
<evidence type="ECO:0000313" key="2">
    <source>
        <dbReference type="EMBL" id="TDR32292.1"/>
    </source>
</evidence>
<evidence type="ECO:0000313" key="3">
    <source>
        <dbReference type="Proteomes" id="UP000294480"/>
    </source>
</evidence>
<proteinExistence type="predicted"/>
<feature type="transmembrane region" description="Helical" evidence="1">
    <location>
        <begin position="26"/>
        <end position="47"/>
    </location>
</feature>
<accession>A0A4R6Y9V0</accession>
<name>A0A4R6Y9V0_9BURK</name>
<keyword evidence="3" id="KW-1185">Reference proteome</keyword>